<dbReference type="EMBL" id="LR796945">
    <property type="protein sequence ID" value="CAB4176309.1"/>
    <property type="molecule type" value="Genomic_DNA"/>
</dbReference>
<evidence type="ECO:0000313" key="7">
    <source>
        <dbReference type="EMBL" id="CAB4222742.1"/>
    </source>
</evidence>
<evidence type="ECO:0000313" key="6">
    <source>
        <dbReference type="EMBL" id="CAB4210453.1"/>
    </source>
</evidence>
<dbReference type="InterPro" id="IPR050535">
    <property type="entry name" value="DNA_Repair-Maintenance_Comp"/>
</dbReference>
<name>A0A6J5PFF2_9CAUD</name>
<dbReference type="EMBL" id="LR796860">
    <property type="protein sequence ID" value="CAB4170670.1"/>
    <property type="molecule type" value="Genomic_DNA"/>
</dbReference>
<protein>
    <submittedName>
        <fullName evidence="2">SbcD DNA repair exonuclease</fullName>
    </submittedName>
</protein>
<dbReference type="EMBL" id="LR797369">
    <property type="protein sequence ID" value="CAB4210453.1"/>
    <property type="molecule type" value="Genomic_DNA"/>
</dbReference>
<dbReference type="PANTHER" id="PTHR30337">
    <property type="entry name" value="COMPONENT OF ATP-DEPENDENT DSDNA EXONUCLEASE"/>
    <property type="match status" value="1"/>
</dbReference>
<evidence type="ECO:0000313" key="4">
    <source>
        <dbReference type="EMBL" id="CAB4181717.1"/>
    </source>
</evidence>
<dbReference type="Pfam" id="PF00149">
    <property type="entry name" value="Metallophos"/>
    <property type="match status" value="1"/>
</dbReference>
<keyword evidence="2" id="KW-0269">Exonuclease</keyword>
<dbReference type="EMBL" id="LR797157">
    <property type="protein sequence ID" value="CAB4189933.1"/>
    <property type="molecule type" value="Genomic_DNA"/>
</dbReference>
<gene>
    <name evidence="4" type="ORF">UFOVP1065_53</name>
    <name evidence="5" type="ORF">UFOVP1198_22</name>
    <name evidence="6" type="ORF">UFOVP1418_14</name>
    <name evidence="8" type="ORF">UFOVP1524_136</name>
    <name evidence="7" type="ORF">UFOVP1651_136</name>
    <name evidence="2" type="ORF">UFOVP908_114</name>
    <name evidence="3" type="ORF">UFOVP990_22</name>
</gene>
<dbReference type="InterPro" id="IPR029052">
    <property type="entry name" value="Metallo-depent_PP-like"/>
</dbReference>
<dbReference type="Gene3D" id="3.60.21.10">
    <property type="match status" value="1"/>
</dbReference>
<dbReference type="SUPFAM" id="SSF56300">
    <property type="entry name" value="Metallo-dependent phosphatases"/>
    <property type="match status" value="1"/>
</dbReference>
<organism evidence="2">
    <name type="scientific">uncultured Caudovirales phage</name>
    <dbReference type="NCBI Taxonomy" id="2100421"/>
    <lineage>
        <taxon>Viruses</taxon>
        <taxon>Duplodnaviria</taxon>
        <taxon>Heunggongvirae</taxon>
        <taxon>Uroviricota</taxon>
        <taxon>Caudoviricetes</taxon>
        <taxon>Peduoviridae</taxon>
        <taxon>Maltschvirus</taxon>
        <taxon>Maltschvirus maltsch</taxon>
    </lineage>
</organism>
<dbReference type="InterPro" id="IPR004843">
    <property type="entry name" value="Calcineurin-like_PHP"/>
</dbReference>
<dbReference type="EMBL" id="LR797518">
    <property type="protein sequence ID" value="CAB4222742.1"/>
    <property type="molecule type" value="Genomic_DNA"/>
</dbReference>
<proteinExistence type="predicted"/>
<evidence type="ECO:0000259" key="1">
    <source>
        <dbReference type="Pfam" id="PF00149"/>
    </source>
</evidence>
<evidence type="ECO:0000313" key="5">
    <source>
        <dbReference type="EMBL" id="CAB4189933.1"/>
    </source>
</evidence>
<evidence type="ECO:0000313" key="8">
    <source>
        <dbReference type="EMBL" id="CAB5227758.1"/>
    </source>
</evidence>
<dbReference type="GO" id="GO:0004527">
    <property type="term" value="F:exonuclease activity"/>
    <property type="evidence" value="ECO:0007669"/>
    <property type="project" value="UniProtKB-KW"/>
</dbReference>
<dbReference type="PANTHER" id="PTHR30337:SF0">
    <property type="entry name" value="NUCLEASE SBCCD SUBUNIT D"/>
    <property type="match status" value="1"/>
</dbReference>
<feature type="domain" description="Calcineurin-like phosphoesterase" evidence="1">
    <location>
        <begin position="1"/>
        <end position="191"/>
    </location>
</feature>
<accession>A0A6J5PFF2</accession>
<keyword evidence="2" id="KW-0378">Hydrolase</keyword>
<evidence type="ECO:0000313" key="3">
    <source>
        <dbReference type="EMBL" id="CAB4176309.1"/>
    </source>
</evidence>
<evidence type="ECO:0000313" key="2">
    <source>
        <dbReference type="EMBL" id="CAB4170670.1"/>
    </source>
</evidence>
<sequence>MKVALITDTHWGIRNDSPVFYDYFKRSLEQFFKVIDEQSITHVIHLGDLFDRRKYLNFQTAMRCRIDFLEPLYERGIITHIIAGNHDEYFKNTHVVNALDEIVANRYHMIKTYTTPELINLDGTLIQLLPWITESNYDESMDAINNSEAEILMGHLELNGFEMFRGTVSDHGMDANVLGRYDRVYSGHYHHRSVSGNITYLGAFAEYTWSDYSDPRGFSVFDTETREVTFYQNPHNIFMMLAYDDVKHPDIMEKIAERDYSVYAGCYVKVVCVNKTNPYAFDMMLDKLYKVGPLDISVLEDISAFKDNEEEAEIDQAQDTQSILDTYISGLTLPVDNDTMKTFMRDIYTEALSVEHI</sequence>
<keyword evidence="2" id="KW-0540">Nuclease</keyword>
<dbReference type="EMBL" id="LR798378">
    <property type="protein sequence ID" value="CAB5227758.1"/>
    <property type="molecule type" value="Genomic_DNA"/>
</dbReference>
<reference evidence="2" key="1">
    <citation type="submission" date="2020-05" db="EMBL/GenBank/DDBJ databases">
        <authorList>
            <person name="Chiriac C."/>
            <person name="Salcher M."/>
            <person name="Ghai R."/>
            <person name="Kavagutti S V."/>
        </authorList>
    </citation>
    <scope>NUCLEOTIDE SEQUENCE</scope>
</reference>
<dbReference type="EMBL" id="LR797021">
    <property type="protein sequence ID" value="CAB4181717.1"/>
    <property type="molecule type" value="Genomic_DNA"/>
</dbReference>